<dbReference type="InterPro" id="IPR005135">
    <property type="entry name" value="Endo/exonuclease/phosphatase"/>
</dbReference>
<evidence type="ECO:0000313" key="3">
    <source>
        <dbReference type="Proteomes" id="UP001347796"/>
    </source>
</evidence>
<evidence type="ECO:0000259" key="1">
    <source>
        <dbReference type="Pfam" id="PF03372"/>
    </source>
</evidence>
<dbReference type="InterPro" id="IPR036691">
    <property type="entry name" value="Endo/exonu/phosph_ase_sf"/>
</dbReference>
<reference evidence="2 3" key="1">
    <citation type="submission" date="2024-01" db="EMBL/GenBank/DDBJ databases">
        <title>The genome of the rayed Mediterranean limpet Patella caerulea (Linnaeus, 1758).</title>
        <authorList>
            <person name="Anh-Thu Weber A."/>
            <person name="Halstead-Nussloch G."/>
        </authorList>
    </citation>
    <scope>NUCLEOTIDE SEQUENCE [LARGE SCALE GENOMIC DNA]</scope>
    <source>
        <strain evidence="2">AATW-2023a</strain>
        <tissue evidence="2">Whole specimen</tissue>
    </source>
</reference>
<dbReference type="GO" id="GO:0003824">
    <property type="term" value="F:catalytic activity"/>
    <property type="evidence" value="ECO:0007669"/>
    <property type="project" value="InterPro"/>
</dbReference>
<dbReference type="AlphaFoldDB" id="A0AAN8JHJ0"/>
<accession>A0AAN8JHJ0</accession>
<protein>
    <recommendedName>
        <fullName evidence="1">Endonuclease/exonuclease/phosphatase domain-containing protein</fullName>
    </recommendedName>
</protein>
<dbReference type="Gene3D" id="3.60.10.10">
    <property type="entry name" value="Endonuclease/exonuclease/phosphatase"/>
    <property type="match status" value="1"/>
</dbReference>
<sequence length="230" mass="26719">MKSQGPNEAIINDVCRLQLSIFYLNCLMILTNIKISTWNIHGLNDSSGLSKIDDKEFINNYILKFDIICLMETWTNIDSRLSVKNYQHIHSFRKKNRRGGLIAYYKNGLSKGIEHVKSKSEDIIWLKLKKDFFKLDNDIFLSFVYCLPISSSLYEEGSQYDTIEILRNEITYLNPNCDIILSGDFNGRTGKNADFIENDSNSSHIPMYDNYSVDSCRPRFSKDKIKDHIK</sequence>
<feature type="domain" description="Endonuclease/exonuclease/phosphatase" evidence="1">
    <location>
        <begin position="37"/>
        <end position="187"/>
    </location>
</feature>
<dbReference type="SUPFAM" id="SSF56219">
    <property type="entry name" value="DNase I-like"/>
    <property type="match status" value="1"/>
</dbReference>
<dbReference type="Proteomes" id="UP001347796">
    <property type="component" value="Unassembled WGS sequence"/>
</dbReference>
<dbReference type="EMBL" id="JAZGQO010000010">
    <property type="protein sequence ID" value="KAK6175803.1"/>
    <property type="molecule type" value="Genomic_DNA"/>
</dbReference>
<proteinExistence type="predicted"/>
<name>A0AAN8JHJ0_PATCE</name>
<organism evidence="2 3">
    <name type="scientific">Patella caerulea</name>
    <name type="common">Rayed Mediterranean limpet</name>
    <dbReference type="NCBI Taxonomy" id="87958"/>
    <lineage>
        <taxon>Eukaryota</taxon>
        <taxon>Metazoa</taxon>
        <taxon>Spiralia</taxon>
        <taxon>Lophotrochozoa</taxon>
        <taxon>Mollusca</taxon>
        <taxon>Gastropoda</taxon>
        <taxon>Patellogastropoda</taxon>
        <taxon>Patelloidea</taxon>
        <taxon>Patellidae</taxon>
        <taxon>Patella</taxon>
    </lineage>
</organism>
<gene>
    <name evidence="2" type="ORF">SNE40_014192</name>
</gene>
<evidence type="ECO:0000313" key="2">
    <source>
        <dbReference type="EMBL" id="KAK6175803.1"/>
    </source>
</evidence>
<keyword evidence="3" id="KW-1185">Reference proteome</keyword>
<comment type="caution">
    <text evidence="2">The sequence shown here is derived from an EMBL/GenBank/DDBJ whole genome shotgun (WGS) entry which is preliminary data.</text>
</comment>
<dbReference type="Pfam" id="PF03372">
    <property type="entry name" value="Exo_endo_phos"/>
    <property type="match status" value="1"/>
</dbReference>